<evidence type="ECO:0000256" key="1">
    <source>
        <dbReference type="SAM" id="MobiDB-lite"/>
    </source>
</evidence>
<feature type="compositionally biased region" description="Basic residues" evidence="1">
    <location>
        <begin position="410"/>
        <end position="427"/>
    </location>
</feature>
<protein>
    <recommendedName>
        <fullName evidence="4">Selenoprotein O</fullName>
    </recommendedName>
</protein>
<name>A0ABP0IYG8_9DINO</name>
<feature type="region of interest" description="Disordered" evidence="1">
    <location>
        <begin position="377"/>
        <end position="427"/>
    </location>
</feature>
<accession>A0ABP0IYG8</accession>
<comment type="caution">
    <text evidence="2">The sequence shown here is derived from an EMBL/GenBank/DDBJ whole genome shotgun (WGS) entry which is preliminary data.</text>
</comment>
<gene>
    <name evidence="2" type="ORF">SCF082_LOCUS9321</name>
</gene>
<feature type="non-terminal residue" evidence="2">
    <location>
        <position position="427"/>
    </location>
</feature>
<proteinExistence type="predicted"/>
<evidence type="ECO:0008006" key="4">
    <source>
        <dbReference type="Google" id="ProtNLM"/>
    </source>
</evidence>
<evidence type="ECO:0000313" key="2">
    <source>
        <dbReference type="EMBL" id="CAK9007114.1"/>
    </source>
</evidence>
<dbReference type="EMBL" id="CAXAMM010005410">
    <property type="protein sequence ID" value="CAK9007114.1"/>
    <property type="molecule type" value="Genomic_DNA"/>
</dbReference>
<evidence type="ECO:0000313" key="3">
    <source>
        <dbReference type="Proteomes" id="UP001642464"/>
    </source>
</evidence>
<feature type="non-terminal residue" evidence="2">
    <location>
        <position position="1"/>
    </location>
</feature>
<feature type="compositionally biased region" description="Basic and acidic residues" evidence="1">
    <location>
        <begin position="395"/>
        <end position="409"/>
    </location>
</feature>
<keyword evidence="3" id="KW-1185">Reference proteome</keyword>
<dbReference type="Proteomes" id="UP001642464">
    <property type="component" value="Unassembled WGS sequence"/>
</dbReference>
<sequence>GWGGNPLAASGGPPQAALSKNRIGIKFFSDTAAQFFPSYARNSEFIDKFMEVMMTYNAYMNELECWKNQDTDYVALSHANLNVDNAYYWRDEAGKLLCGVLDWGGFGASCLGHKLWWYFNCSEFEMLKDDFEHFMTTFVDAYRDSGGPRINAKTLERMVRLTCLQNLSVMVAAVPDCLRQIPEQDWASVKDRKDQRIEENLGGKSGDAAADMFGVTEDLAAEPQLPPDLPRGAVSLLILAQNINLPLLAARSDLASAFRWALQEDVAAQLCGAGVAFAPGQVEVRLLADSAAIPVTVTPSHGLPCHELHRLLSTKQLRWCAGSKLDHLEGFSQVCLSPSWCFFSVGLPSIVAASDELASTTAGSPLEAEGRVARASLNQDLPAVPDEPDFTLPRSLERTGHTPREEEKGHAKKPPRASPKRKAAAKA</sequence>
<organism evidence="2 3">
    <name type="scientific">Durusdinium trenchii</name>
    <dbReference type="NCBI Taxonomy" id="1381693"/>
    <lineage>
        <taxon>Eukaryota</taxon>
        <taxon>Sar</taxon>
        <taxon>Alveolata</taxon>
        <taxon>Dinophyceae</taxon>
        <taxon>Suessiales</taxon>
        <taxon>Symbiodiniaceae</taxon>
        <taxon>Durusdinium</taxon>
    </lineage>
</organism>
<reference evidence="2 3" key="1">
    <citation type="submission" date="2024-02" db="EMBL/GenBank/DDBJ databases">
        <authorList>
            <person name="Chen Y."/>
            <person name="Shah S."/>
            <person name="Dougan E. K."/>
            <person name="Thang M."/>
            <person name="Chan C."/>
        </authorList>
    </citation>
    <scope>NUCLEOTIDE SEQUENCE [LARGE SCALE GENOMIC DNA]</scope>
</reference>